<name>A0A0A9FAS9_ARUDO</name>
<reference evidence="1" key="1">
    <citation type="submission" date="2014-09" db="EMBL/GenBank/DDBJ databases">
        <authorList>
            <person name="Magalhaes I.L.F."/>
            <person name="Oliveira U."/>
            <person name="Santos F.R."/>
            <person name="Vidigal T.H.D.A."/>
            <person name="Brescovit A.D."/>
            <person name="Santos A.J."/>
        </authorList>
    </citation>
    <scope>NUCLEOTIDE SEQUENCE</scope>
    <source>
        <tissue evidence="1">Shoot tissue taken approximately 20 cm above the soil surface</tissue>
    </source>
</reference>
<sequence>MILSLTSIVSIFDLDVTTRISSRYRAAYTLTGL</sequence>
<dbReference type="EMBL" id="GBRH01189567">
    <property type="protein sequence ID" value="JAE08329.1"/>
    <property type="molecule type" value="Transcribed_RNA"/>
</dbReference>
<protein>
    <submittedName>
        <fullName evidence="1">Uncharacterized protein</fullName>
    </submittedName>
</protein>
<reference evidence="1" key="2">
    <citation type="journal article" date="2015" name="Data Brief">
        <title>Shoot transcriptome of the giant reed, Arundo donax.</title>
        <authorList>
            <person name="Barrero R.A."/>
            <person name="Guerrero F.D."/>
            <person name="Moolhuijzen P."/>
            <person name="Goolsby J.A."/>
            <person name="Tidwell J."/>
            <person name="Bellgard S.E."/>
            <person name="Bellgard M.I."/>
        </authorList>
    </citation>
    <scope>NUCLEOTIDE SEQUENCE</scope>
    <source>
        <tissue evidence="1">Shoot tissue taken approximately 20 cm above the soil surface</tissue>
    </source>
</reference>
<evidence type="ECO:0000313" key="1">
    <source>
        <dbReference type="EMBL" id="JAE08329.1"/>
    </source>
</evidence>
<organism evidence="1">
    <name type="scientific">Arundo donax</name>
    <name type="common">Giant reed</name>
    <name type="synonym">Donax arundinaceus</name>
    <dbReference type="NCBI Taxonomy" id="35708"/>
    <lineage>
        <taxon>Eukaryota</taxon>
        <taxon>Viridiplantae</taxon>
        <taxon>Streptophyta</taxon>
        <taxon>Embryophyta</taxon>
        <taxon>Tracheophyta</taxon>
        <taxon>Spermatophyta</taxon>
        <taxon>Magnoliopsida</taxon>
        <taxon>Liliopsida</taxon>
        <taxon>Poales</taxon>
        <taxon>Poaceae</taxon>
        <taxon>PACMAD clade</taxon>
        <taxon>Arundinoideae</taxon>
        <taxon>Arundineae</taxon>
        <taxon>Arundo</taxon>
    </lineage>
</organism>
<accession>A0A0A9FAS9</accession>
<proteinExistence type="predicted"/>
<dbReference type="AlphaFoldDB" id="A0A0A9FAS9"/>